<dbReference type="PANTHER" id="PTHR43490">
    <property type="entry name" value="(+)-NEOMENTHOL DEHYDROGENASE"/>
    <property type="match status" value="1"/>
</dbReference>
<keyword evidence="6" id="KW-1185">Reference proteome</keyword>
<dbReference type="InterPro" id="IPR036291">
    <property type="entry name" value="NAD(P)-bd_dom_sf"/>
</dbReference>
<name>A0AAV0M7F8_9ROSI</name>
<dbReference type="EMBL" id="CAMGYJ010000007">
    <property type="protein sequence ID" value="CAI0442188.1"/>
    <property type="molecule type" value="Genomic_DNA"/>
</dbReference>
<evidence type="ECO:0000256" key="2">
    <source>
        <dbReference type="ARBA" id="ARBA00022857"/>
    </source>
</evidence>
<accession>A0AAV0M7F8</accession>
<dbReference type="Proteomes" id="UP001154282">
    <property type="component" value="Unassembled WGS sequence"/>
</dbReference>
<organism evidence="5 6">
    <name type="scientific">Linum tenue</name>
    <dbReference type="NCBI Taxonomy" id="586396"/>
    <lineage>
        <taxon>Eukaryota</taxon>
        <taxon>Viridiplantae</taxon>
        <taxon>Streptophyta</taxon>
        <taxon>Embryophyta</taxon>
        <taxon>Tracheophyta</taxon>
        <taxon>Spermatophyta</taxon>
        <taxon>Magnoliopsida</taxon>
        <taxon>eudicotyledons</taxon>
        <taxon>Gunneridae</taxon>
        <taxon>Pentapetalae</taxon>
        <taxon>rosids</taxon>
        <taxon>fabids</taxon>
        <taxon>Malpighiales</taxon>
        <taxon>Linaceae</taxon>
        <taxon>Linum</taxon>
    </lineage>
</organism>
<dbReference type="SUPFAM" id="SSF51735">
    <property type="entry name" value="NAD(P)-binding Rossmann-fold domains"/>
    <property type="match status" value="1"/>
</dbReference>
<dbReference type="PRINTS" id="PR00080">
    <property type="entry name" value="SDRFAMILY"/>
</dbReference>
<keyword evidence="2" id="KW-0521">NADP</keyword>
<dbReference type="GO" id="GO:0016020">
    <property type="term" value="C:membrane"/>
    <property type="evidence" value="ECO:0007669"/>
    <property type="project" value="TreeGrafter"/>
</dbReference>
<reference evidence="5" key="1">
    <citation type="submission" date="2022-08" db="EMBL/GenBank/DDBJ databases">
        <authorList>
            <person name="Gutierrez-Valencia J."/>
        </authorList>
    </citation>
    <scope>NUCLEOTIDE SEQUENCE</scope>
</reference>
<comment type="caution">
    <text evidence="5">The sequence shown here is derived from an EMBL/GenBank/DDBJ whole genome shotgun (WGS) entry which is preliminary data.</text>
</comment>
<proteinExistence type="inferred from homology"/>
<protein>
    <submittedName>
        <fullName evidence="5">Uncharacterized protein</fullName>
    </submittedName>
</protein>
<dbReference type="GO" id="GO:0016491">
    <property type="term" value="F:oxidoreductase activity"/>
    <property type="evidence" value="ECO:0007669"/>
    <property type="project" value="UniProtKB-KW"/>
</dbReference>
<dbReference type="InterPro" id="IPR002347">
    <property type="entry name" value="SDR_fam"/>
</dbReference>
<evidence type="ECO:0000313" key="6">
    <source>
        <dbReference type="Proteomes" id="UP001154282"/>
    </source>
</evidence>
<comment type="similarity">
    <text evidence="1 4">Belongs to the short-chain dehydrogenases/reductases (SDR) family.</text>
</comment>
<dbReference type="PRINTS" id="PR00081">
    <property type="entry name" value="GDHRDH"/>
</dbReference>
<dbReference type="Gene3D" id="3.40.50.720">
    <property type="entry name" value="NAD(P)-binding Rossmann-like Domain"/>
    <property type="match status" value="2"/>
</dbReference>
<dbReference type="PANTHER" id="PTHR43490:SF60">
    <property type="entry name" value="NAD(P)-BINDING ROSSMANN-FOLD SUPERFAMILY PROTEIN"/>
    <property type="match status" value="1"/>
</dbReference>
<dbReference type="AlphaFoldDB" id="A0AAV0M7F8"/>
<sequence>MEVKDQLPPPYSTAARRWWSKETVAVVTGGNKGIGFAVAKKLAEKGLTVVLTARDVGRGKQAVETLRCRFGLHNVSFLQLDVSDPCSVEAFASRFRQDFGLLDILVNNAAVSFNEIHSNSVKHAETALTEEQIEEEVVRKFLTEVKEGTWEGTGWPAHWTDYAVSKLALNAYSRVLARRLRGAEGKLIISVNCFCPGFTQTSMTGGRGTHSAGDAAEHAVALALLPPDLLTTGKFYVGFAAAASAVDSKM</sequence>
<gene>
    <name evidence="5" type="ORF">LITE_LOCUS27171</name>
</gene>
<dbReference type="Pfam" id="PF00106">
    <property type="entry name" value="adh_short"/>
    <property type="match status" value="2"/>
</dbReference>
<evidence type="ECO:0000256" key="1">
    <source>
        <dbReference type="ARBA" id="ARBA00006484"/>
    </source>
</evidence>
<evidence type="ECO:0000256" key="3">
    <source>
        <dbReference type="ARBA" id="ARBA00023002"/>
    </source>
</evidence>
<evidence type="ECO:0000256" key="4">
    <source>
        <dbReference type="RuleBase" id="RU000363"/>
    </source>
</evidence>
<evidence type="ECO:0000313" key="5">
    <source>
        <dbReference type="EMBL" id="CAI0442188.1"/>
    </source>
</evidence>
<keyword evidence="3" id="KW-0560">Oxidoreductase</keyword>